<dbReference type="GO" id="GO:0061603">
    <property type="term" value="F:molybdenum cofactor guanylyltransferase activity"/>
    <property type="evidence" value="ECO:0007669"/>
    <property type="project" value="UniProtKB-EC"/>
</dbReference>
<dbReference type="Pfam" id="PF12804">
    <property type="entry name" value="NTP_transf_3"/>
    <property type="match status" value="1"/>
</dbReference>
<sequence length="204" mass="22532">MDDISHKTVATETCRHVCALLLAGGAGTRMHGQDKGLMHWRNRPMAHWVAEALSAVATPLLISANRSLEDYRRLGDVLQDAPEFKGQGPLAGLLSGMTEARKRGYDALLVSPCDTPGIQPDVFQRLLNAWREQPERPVIAQCEGKSHPLHGVYPVSLINLLETQLRNDNRRVMVFAESAGAGILDCPEAEEAFKNRNRPEDLMS</sequence>
<dbReference type="EMBL" id="JABEVQ010000009">
    <property type="protein sequence ID" value="NWN92800.1"/>
    <property type="molecule type" value="Genomic_DNA"/>
</dbReference>
<dbReference type="PANTHER" id="PTHR19136">
    <property type="entry name" value="MOLYBDENUM COFACTOR GUANYLYLTRANSFERASE"/>
    <property type="match status" value="1"/>
</dbReference>
<keyword evidence="4 8" id="KW-0547">Nucleotide-binding</keyword>
<dbReference type="HAMAP" id="MF_00316">
    <property type="entry name" value="MobA"/>
    <property type="match status" value="1"/>
</dbReference>
<evidence type="ECO:0000256" key="7">
    <source>
        <dbReference type="ARBA" id="ARBA00023150"/>
    </source>
</evidence>
<keyword evidence="2 8" id="KW-0808">Transferase</keyword>
<feature type="binding site" evidence="8">
    <location>
        <position position="35"/>
    </location>
    <ligand>
        <name>GTP</name>
        <dbReference type="ChEBI" id="CHEBI:37565"/>
    </ligand>
</feature>
<feature type="binding site" evidence="8">
    <location>
        <position position="114"/>
    </location>
    <ligand>
        <name>GTP</name>
        <dbReference type="ChEBI" id="CHEBI:37565"/>
    </ligand>
</feature>
<evidence type="ECO:0000256" key="5">
    <source>
        <dbReference type="ARBA" id="ARBA00022842"/>
    </source>
</evidence>
<dbReference type="EC" id="2.7.7.77" evidence="8"/>
<feature type="domain" description="MobA-like NTP transferase" evidence="9">
    <location>
        <begin position="19"/>
        <end position="173"/>
    </location>
</feature>
<evidence type="ECO:0000259" key="9">
    <source>
        <dbReference type="Pfam" id="PF12804"/>
    </source>
</evidence>
<evidence type="ECO:0000256" key="4">
    <source>
        <dbReference type="ARBA" id="ARBA00022741"/>
    </source>
</evidence>
<feature type="binding site" evidence="8">
    <location>
        <begin position="22"/>
        <end position="24"/>
    </location>
    <ligand>
        <name>GTP</name>
        <dbReference type="ChEBI" id="CHEBI:37565"/>
    </ligand>
</feature>
<comment type="cofactor">
    <cofactor evidence="8">
        <name>Mg(2+)</name>
        <dbReference type="ChEBI" id="CHEBI:18420"/>
    </cofactor>
</comment>
<name>A0A851HVR3_9GAMM</name>
<comment type="catalytic activity">
    <reaction evidence="8">
        <text>Mo-molybdopterin + GTP + H(+) = Mo-molybdopterin guanine dinucleotide + diphosphate</text>
        <dbReference type="Rhea" id="RHEA:34243"/>
        <dbReference type="ChEBI" id="CHEBI:15378"/>
        <dbReference type="ChEBI" id="CHEBI:33019"/>
        <dbReference type="ChEBI" id="CHEBI:37565"/>
        <dbReference type="ChEBI" id="CHEBI:71302"/>
        <dbReference type="ChEBI" id="CHEBI:71310"/>
        <dbReference type="EC" id="2.7.7.77"/>
    </reaction>
</comment>
<keyword evidence="1 8" id="KW-0963">Cytoplasm</keyword>
<dbReference type="CDD" id="cd02503">
    <property type="entry name" value="MobA"/>
    <property type="match status" value="1"/>
</dbReference>
<evidence type="ECO:0000256" key="3">
    <source>
        <dbReference type="ARBA" id="ARBA00022723"/>
    </source>
</evidence>
<dbReference type="InterPro" id="IPR029044">
    <property type="entry name" value="Nucleotide-diphossugar_trans"/>
</dbReference>
<keyword evidence="10" id="KW-0548">Nucleotidyltransferase</keyword>
<dbReference type="NCBIfam" id="TIGR02665">
    <property type="entry name" value="molyb_mobA"/>
    <property type="match status" value="1"/>
</dbReference>
<comment type="subunit">
    <text evidence="8">Monomer.</text>
</comment>
<dbReference type="Proteomes" id="UP000536442">
    <property type="component" value="Unassembled WGS sequence"/>
</dbReference>
<feature type="binding site" evidence="8">
    <location>
        <position position="114"/>
    </location>
    <ligand>
        <name>Mg(2+)</name>
        <dbReference type="ChEBI" id="CHEBI:18420"/>
    </ligand>
</feature>
<dbReference type="GO" id="GO:0046872">
    <property type="term" value="F:metal ion binding"/>
    <property type="evidence" value="ECO:0007669"/>
    <property type="project" value="UniProtKB-KW"/>
</dbReference>
<comment type="domain">
    <text evidence="8">The N-terminal domain determines nucleotide recognition and specific binding, while the C-terminal domain determines the specific binding to the target protein.</text>
</comment>
<dbReference type="GO" id="GO:0005737">
    <property type="term" value="C:cytoplasm"/>
    <property type="evidence" value="ECO:0007669"/>
    <property type="project" value="UniProtKB-SubCell"/>
</dbReference>
<keyword evidence="11" id="KW-1185">Reference proteome</keyword>
<evidence type="ECO:0000256" key="2">
    <source>
        <dbReference type="ARBA" id="ARBA00022679"/>
    </source>
</evidence>
<keyword evidence="3 8" id="KW-0479">Metal-binding</keyword>
<evidence type="ECO:0000256" key="1">
    <source>
        <dbReference type="ARBA" id="ARBA00022490"/>
    </source>
</evidence>
<gene>
    <name evidence="8 10" type="primary">mobA</name>
    <name evidence="10" type="ORF">HLV39_15010</name>
</gene>
<dbReference type="SUPFAM" id="SSF53448">
    <property type="entry name" value="Nucleotide-diphospho-sugar transferases"/>
    <property type="match status" value="1"/>
</dbReference>
<comment type="caution">
    <text evidence="8">Lacks conserved residue(s) required for the propagation of feature annotation.</text>
</comment>
<evidence type="ECO:0000256" key="8">
    <source>
        <dbReference type="HAMAP-Rule" id="MF_00316"/>
    </source>
</evidence>
<evidence type="ECO:0000313" key="10">
    <source>
        <dbReference type="EMBL" id="NWN92800.1"/>
    </source>
</evidence>
<protein>
    <recommendedName>
        <fullName evidence="8">Molybdenum cofactor guanylyltransferase</fullName>
        <shortName evidence="8">MoCo guanylyltransferase</shortName>
        <ecNumber evidence="8">2.7.7.77</ecNumber>
    </recommendedName>
    <alternativeName>
        <fullName evidence="8">GTP:molybdopterin guanylyltransferase</fullName>
    </alternativeName>
    <alternativeName>
        <fullName evidence="8">Mo-MPT guanylyltransferase</fullName>
    </alternativeName>
    <alternativeName>
        <fullName evidence="8">Molybdopterin guanylyltransferase</fullName>
    </alternativeName>
    <alternativeName>
        <fullName evidence="8">Molybdopterin-guanine dinucleotide synthase</fullName>
        <shortName evidence="8">MGD synthase</shortName>
    </alternativeName>
</protein>
<dbReference type="InterPro" id="IPR013482">
    <property type="entry name" value="Molybde_CF_guanTrfase"/>
</dbReference>
<comment type="caution">
    <text evidence="10">The sequence shown here is derived from an EMBL/GenBank/DDBJ whole genome shotgun (WGS) entry which is preliminary data.</text>
</comment>
<comment type="similarity">
    <text evidence="8">Belongs to the MobA family.</text>
</comment>
<comment type="function">
    <text evidence="8">Transfers a GMP moiety from GTP to Mo-molybdopterin (Mo-MPT) cofactor (Moco or molybdenum cofactor) to form Mo-molybdopterin guanine dinucleotide (Mo-MGD) cofactor.</text>
</comment>
<reference evidence="10 11" key="1">
    <citation type="submission" date="2020-03" db="EMBL/GenBank/DDBJ databases">
        <title>Metagenomic, metatranscriptomic, and metabolomic analyses revealed the key microbes and metabolic features during the fermentation of ganjang, Korean traditional soy sauce.</title>
        <authorList>
            <person name="Chun B.H."/>
            <person name="Jeon C.O."/>
        </authorList>
    </citation>
    <scope>NUCLEOTIDE SEQUENCE [LARGE SCALE GENOMIC DNA]</scope>
    <source>
        <strain evidence="10 11">KG14</strain>
    </source>
</reference>
<keyword evidence="7 8" id="KW-0501">Molybdenum cofactor biosynthesis</keyword>
<organism evidence="10 11">
    <name type="scientific">Marinobacter adhaerens</name>
    <dbReference type="NCBI Taxonomy" id="1033846"/>
    <lineage>
        <taxon>Bacteria</taxon>
        <taxon>Pseudomonadati</taxon>
        <taxon>Pseudomonadota</taxon>
        <taxon>Gammaproteobacteria</taxon>
        <taxon>Pseudomonadales</taxon>
        <taxon>Marinobacteraceae</taxon>
        <taxon>Marinobacter</taxon>
    </lineage>
</organism>
<comment type="subcellular location">
    <subcellularLocation>
        <location evidence="8">Cytoplasm</location>
    </subcellularLocation>
</comment>
<dbReference type="Gene3D" id="3.90.550.10">
    <property type="entry name" value="Spore Coat Polysaccharide Biosynthesis Protein SpsA, Chain A"/>
    <property type="match status" value="1"/>
</dbReference>
<proteinExistence type="inferred from homology"/>
<accession>A0A851HVR3</accession>
<evidence type="ECO:0000313" key="11">
    <source>
        <dbReference type="Proteomes" id="UP000536442"/>
    </source>
</evidence>
<keyword evidence="6 8" id="KW-0342">GTP-binding</keyword>
<dbReference type="GO" id="GO:0006777">
    <property type="term" value="P:Mo-molybdopterin cofactor biosynthetic process"/>
    <property type="evidence" value="ECO:0007669"/>
    <property type="project" value="UniProtKB-KW"/>
</dbReference>
<feature type="binding site" evidence="8">
    <location>
        <position position="80"/>
    </location>
    <ligand>
        <name>GTP</name>
        <dbReference type="ChEBI" id="CHEBI:37565"/>
    </ligand>
</feature>
<dbReference type="AlphaFoldDB" id="A0A851HVR3"/>
<dbReference type="InterPro" id="IPR025877">
    <property type="entry name" value="MobA-like_NTP_Trfase"/>
</dbReference>
<dbReference type="GO" id="GO:0005525">
    <property type="term" value="F:GTP binding"/>
    <property type="evidence" value="ECO:0007669"/>
    <property type="project" value="UniProtKB-UniRule"/>
</dbReference>
<dbReference type="PANTHER" id="PTHR19136:SF81">
    <property type="entry name" value="MOLYBDENUM COFACTOR GUANYLYLTRANSFERASE"/>
    <property type="match status" value="1"/>
</dbReference>
<evidence type="ECO:0000256" key="6">
    <source>
        <dbReference type="ARBA" id="ARBA00023134"/>
    </source>
</evidence>
<keyword evidence="5 8" id="KW-0460">Magnesium</keyword>